<accession>A0AAW1U380</accession>
<dbReference type="SUPFAM" id="SSF55729">
    <property type="entry name" value="Acyl-CoA N-acyltransferases (Nat)"/>
    <property type="match status" value="1"/>
</dbReference>
<gene>
    <name evidence="2" type="ORF">WA026_005454</name>
</gene>
<dbReference type="InterPro" id="IPR000182">
    <property type="entry name" value="GNAT_dom"/>
</dbReference>
<dbReference type="EMBL" id="JARQZJ010000032">
    <property type="protein sequence ID" value="KAK9874625.1"/>
    <property type="molecule type" value="Genomic_DNA"/>
</dbReference>
<sequence length="202" mass="22995">MLNFSRSLQIFLRNSITFSTPLRQVKTLSPKKLKEHNTVIIVSPTCVDYKNIANFMKEHYFPNEPTCQALGVKGYTILLDQMIASLTQGLSLVAKNKTTGEIMGVALNEKTTPWDADLNDKLAVTIQCDNLKKLLHFYATLERAPNIFQKYNVSEVFEIANLAVSSHFRKKGIAKKLMIKSKEIAKKMDFEILRVDATSFYR</sequence>
<reference evidence="2 3" key="1">
    <citation type="submission" date="2023-03" db="EMBL/GenBank/DDBJ databases">
        <title>Genome insight into feeding habits of ladybird beetles.</title>
        <authorList>
            <person name="Li H.-S."/>
            <person name="Huang Y.-H."/>
            <person name="Pang H."/>
        </authorList>
    </citation>
    <scope>NUCLEOTIDE SEQUENCE [LARGE SCALE GENOMIC DNA]</scope>
    <source>
        <strain evidence="2">SYSU_2023b</strain>
        <tissue evidence="2">Whole body</tissue>
    </source>
</reference>
<dbReference type="CDD" id="cd04301">
    <property type="entry name" value="NAT_SF"/>
    <property type="match status" value="1"/>
</dbReference>
<organism evidence="2 3">
    <name type="scientific">Henosepilachna vigintioctopunctata</name>
    <dbReference type="NCBI Taxonomy" id="420089"/>
    <lineage>
        <taxon>Eukaryota</taxon>
        <taxon>Metazoa</taxon>
        <taxon>Ecdysozoa</taxon>
        <taxon>Arthropoda</taxon>
        <taxon>Hexapoda</taxon>
        <taxon>Insecta</taxon>
        <taxon>Pterygota</taxon>
        <taxon>Neoptera</taxon>
        <taxon>Endopterygota</taxon>
        <taxon>Coleoptera</taxon>
        <taxon>Polyphaga</taxon>
        <taxon>Cucujiformia</taxon>
        <taxon>Coccinelloidea</taxon>
        <taxon>Coccinellidae</taxon>
        <taxon>Epilachninae</taxon>
        <taxon>Epilachnini</taxon>
        <taxon>Henosepilachna</taxon>
    </lineage>
</organism>
<dbReference type="InterPro" id="IPR016181">
    <property type="entry name" value="Acyl_CoA_acyltransferase"/>
</dbReference>
<dbReference type="Gene3D" id="3.40.630.30">
    <property type="match status" value="1"/>
</dbReference>
<dbReference type="AlphaFoldDB" id="A0AAW1U380"/>
<dbReference type="GO" id="GO:0008080">
    <property type="term" value="F:N-acetyltransferase activity"/>
    <property type="evidence" value="ECO:0007669"/>
    <property type="project" value="TreeGrafter"/>
</dbReference>
<keyword evidence="3" id="KW-1185">Reference proteome</keyword>
<evidence type="ECO:0000313" key="2">
    <source>
        <dbReference type="EMBL" id="KAK9874625.1"/>
    </source>
</evidence>
<dbReference type="Proteomes" id="UP001431783">
    <property type="component" value="Unassembled WGS sequence"/>
</dbReference>
<dbReference type="Pfam" id="PF00583">
    <property type="entry name" value="Acetyltransf_1"/>
    <property type="match status" value="1"/>
</dbReference>
<evidence type="ECO:0000259" key="1">
    <source>
        <dbReference type="Pfam" id="PF00583"/>
    </source>
</evidence>
<comment type="caution">
    <text evidence="2">The sequence shown here is derived from an EMBL/GenBank/DDBJ whole genome shotgun (WGS) entry which is preliminary data.</text>
</comment>
<name>A0AAW1U380_9CUCU</name>
<protein>
    <recommendedName>
        <fullName evidence="1">N-acetyltransferase domain-containing protein</fullName>
    </recommendedName>
</protein>
<dbReference type="PANTHER" id="PTHR20905">
    <property type="entry name" value="N-ACETYLTRANSFERASE-RELATED"/>
    <property type="match status" value="1"/>
</dbReference>
<evidence type="ECO:0000313" key="3">
    <source>
        <dbReference type="Proteomes" id="UP001431783"/>
    </source>
</evidence>
<dbReference type="PANTHER" id="PTHR20905:SF1">
    <property type="entry name" value="AT07410P-RELATED"/>
    <property type="match status" value="1"/>
</dbReference>
<feature type="domain" description="N-acetyltransferase" evidence="1">
    <location>
        <begin position="151"/>
        <end position="195"/>
    </location>
</feature>
<proteinExistence type="predicted"/>